<feature type="compositionally biased region" description="Pro residues" evidence="1">
    <location>
        <begin position="251"/>
        <end position="260"/>
    </location>
</feature>
<feature type="domain" description="SERTA" evidence="2">
    <location>
        <begin position="86"/>
        <end position="132"/>
    </location>
</feature>
<name>A0AAW0XWX5_CHEQU</name>
<dbReference type="InterPro" id="IPR009263">
    <property type="entry name" value="SERTA_dom"/>
</dbReference>
<dbReference type="Proteomes" id="UP001445076">
    <property type="component" value="Unassembled WGS sequence"/>
</dbReference>
<feature type="compositionally biased region" description="Basic and acidic residues" evidence="1">
    <location>
        <begin position="196"/>
        <end position="205"/>
    </location>
</feature>
<organism evidence="3 4">
    <name type="scientific">Cherax quadricarinatus</name>
    <name type="common">Australian red claw crayfish</name>
    <dbReference type="NCBI Taxonomy" id="27406"/>
    <lineage>
        <taxon>Eukaryota</taxon>
        <taxon>Metazoa</taxon>
        <taxon>Ecdysozoa</taxon>
        <taxon>Arthropoda</taxon>
        <taxon>Crustacea</taxon>
        <taxon>Multicrustacea</taxon>
        <taxon>Malacostraca</taxon>
        <taxon>Eumalacostraca</taxon>
        <taxon>Eucarida</taxon>
        <taxon>Decapoda</taxon>
        <taxon>Pleocyemata</taxon>
        <taxon>Astacidea</taxon>
        <taxon>Parastacoidea</taxon>
        <taxon>Parastacidae</taxon>
        <taxon>Cherax</taxon>
    </lineage>
</organism>
<proteinExistence type="predicted"/>
<sequence length="356" mass="39332">SDTQATSVRVDGREVVSSKPTATVFFREYCHCRLTTERSPGVTTPLDPMVALRQRGGVESMAIDASGVWSCPSARRGALATYKFRVREERKRVIRLSNEKYRTIDDHESGLRRFVLIKNTLRRLQREAREEKLARHRAGSTNVSPSYLSASRPRSPSPPCDMQVCDVLSVYAQPAPTPLSALEDDDPAPPAKKPKLFLDDDKENSRETCETRLQCEMDHKDDARVVVDDTQEILRDLYDTFTADSLTQPRPGTPTPPRPDTPYVSPLSCTVPIPTSPPSISSNTTTTTTTSMSTTTSSTTNLSSTPTSYSSSGNSGSSYYDWSRPQQQQYACGHTSLLGNDLQSVVFHSLIASLES</sequence>
<feature type="region of interest" description="Disordered" evidence="1">
    <location>
        <begin position="241"/>
        <end position="320"/>
    </location>
</feature>
<accession>A0AAW0XWX5</accession>
<dbReference type="AlphaFoldDB" id="A0AAW0XWX5"/>
<reference evidence="3 4" key="1">
    <citation type="journal article" date="2024" name="BMC Genomics">
        <title>Genome assembly of redclaw crayfish (Cherax quadricarinatus) provides insights into its immune adaptation and hypoxia tolerance.</title>
        <authorList>
            <person name="Liu Z."/>
            <person name="Zheng J."/>
            <person name="Li H."/>
            <person name="Fang K."/>
            <person name="Wang S."/>
            <person name="He J."/>
            <person name="Zhou D."/>
            <person name="Weng S."/>
            <person name="Chi M."/>
            <person name="Gu Z."/>
            <person name="He J."/>
            <person name="Li F."/>
            <person name="Wang M."/>
        </authorList>
    </citation>
    <scope>NUCLEOTIDE SEQUENCE [LARGE SCALE GENOMIC DNA]</scope>
    <source>
        <strain evidence="3">ZL_2023a</strain>
    </source>
</reference>
<feature type="compositionally biased region" description="Low complexity" evidence="1">
    <location>
        <begin position="268"/>
        <end position="318"/>
    </location>
</feature>
<feature type="compositionally biased region" description="Low complexity" evidence="1">
    <location>
        <begin position="144"/>
        <end position="154"/>
    </location>
</feature>
<evidence type="ECO:0000313" key="3">
    <source>
        <dbReference type="EMBL" id="KAK8747500.1"/>
    </source>
</evidence>
<feature type="region of interest" description="Disordered" evidence="1">
    <location>
        <begin position="177"/>
        <end position="205"/>
    </location>
</feature>
<keyword evidence="4" id="KW-1185">Reference proteome</keyword>
<evidence type="ECO:0000256" key="1">
    <source>
        <dbReference type="SAM" id="MobiDB-lite"/>
    </source>
</evidence>
<gene>
    <name evidence="3" type="ORF">OTU49_016420</name>
</gene>
<protein>
    <recommendedName>
        <fullName evidence="2">SERTA domain-containing protein</fullName>
    </recommendedName>
</protein>
<evidence type="ECO:0000259" key="2">
    <source>
        <dbReference type="PROSITE" id="PS51053"/>
    </source>
</evidence>
<feature type="non-terminal residue" evidence="3">
    <location>
        <position position="1"/>
    </location>
</feature>
<comment type="caution">
    <text evidence="3">The sequence shown here is derived from an EMBL/GenBank/DDBJ whole genome shotgun (WGS) entry which is preliminary data.</text>
</comment>
<dbReference type="EMBL" id="JARKIK010000014">
    <property type="protein sequence ID" value="KAK8747500.1"/>
    <property type="molecule type" value="Genomic_DNA"/>
</dbReference>
<dbReference type="Pfam" id="PF06031">
    <property type="entry name" value="SERTA"/>
    <property type="match status" value="1"/>
</dbReference>
<feature type="region of interest" description="Disordered" evidence="1">
    <location>
        <begin position="132"/>
        <end position="159"/>
    </location>
</feature>
<dbReference type="PROSITE" id="PS51053">
    <property type="entry name" value="SERTA"/>
    <property type="match status" value="1"/>
</dbReference>
<evidence type="ECO:0000313" key="4">
    <source>
        <dbReference type="Proteomes" id="UP001445076"/>
    </source>
</evidence>